<dbReference type="InterPro" id="IPR037396">
    <property type="entry name" value="FMN_HAD"/>
</dbReference>
<comment type="similarity">
    <text evidence="5">Belongs to the FMN-dependent alpha-hydroxy acid dehydrogenase family.</text>
</comment>
<dbReference type="CDD" id="cd02809">
    <property type="entry name" value="alpha_hydroxyacid_oxid_FMN"/>
    <property type="match status" value="1"/>
</dbReference>
<evidence type="ECO:0000256" key="2">
    <source>
        <dbReference type="ARBA" id="ARBA00022630"/>
    </source>
</evidence>
<dbReference type="SUPFAM" id="SSF51395">
    <property type="entry name" value="FMN-linked oxidoreductases"/>
    <property type="match status" value="1"/>
</dbReference>
<evidence type="ECO:0000256" key="7">
    <source>
        <dbReference type="PIRSR" id="PIRSR000138-2"/>
    </source>
</evidence>
<feature type="binding site" evidence="7">
    <location>
        <begin position="80"/>
        <end position="82"/>
    </location>
    <ligand>
        <name>FMN</name>
        <dbReference type="ChEBI" id="CHEBI:58210"/>
    </ligand>
</feature>
<evidence type="ECO:0000259" key="8">
    <source>
        <dbReference type="PROSITE" id="PS51349"/>
    </source>
</evidence>
<feature type="binding site" evidence="7">
    <location>
        <position position="280"/>
    </location>
    <ligand>
        <name>glyoxylate</name>
        <dbReference type="ChEBI" id="CHEBI:36655"/>
    </ligand>
</feature>
<dbReference type="PROSITE" id="PS00557">
    <property type="entry name" value="FMN_HYDROXY_ACID_DH_1"/>
    <property type="match status" value="1"/>
</dbReference>
<accession>A0A4Q7NLK6</accession>
<dbReference type="EMBL" id="SGXC01000001">
    <property type="protein sequence ID" value="RZS86021.1"/>
    <property type="molecule type" value="Genomic_DNA"/>
</dbReference>
<dbReference type="PANTHER" id="PTHR10578">
    <property type="entry name" value="S -2-HYDROXY-ACID OXIDASE-RELATED"/>
    <property type="match status" value="1"/>
</dbReference>
<name>A0A4Q7NLK6_9BURK</name>
<feature type="binding site" evidence="7">
    <location>
        <position position="129"/>
    </location>
    <ligand>
        <name>FMN</name>
        <dbReference type="ChEBI" id="CHEBI:58210"/>
    </ligand>
</feature>
<keyword evidence="3 7" id="KW-0288">FMN</keyword>
<dbReference type="AlphaFoldDB" id="A0A4Q7NLK6"/>
<dbReference type="Gene3D" id="3.20.20.70">
    <property type="entry name" value="Aldolase class I"/>
    <property type="match status" value="1"/>
</dbReference>
<comment type="caution">
    <text evidence="9">The sequence shown here is derived from an EMBL/GenBank/DDBJ whole genome shotgun (WGS) entry which is preliminary data.</text>
</comment>
<dbReference type="PROSITE" id="PS51349">
    <property type="entry name" value="FMN_HYDROXY_ACID_DH_2"/>
    <property type="match status" value="1"/>
</dbReference>
<feature type="binding site" evidence="7">
    <location>
        <position position="157"/>
    </location>
    <ligand>
        <name>FMN</name>
        <dbReference type="ChEBI" id="CHEBI:58210"/>
    </ligand>
</feature>
<dbReference type="Proteomes" id="UP000292445">
    <property type="component" value="Unassembled WGS sequence"/>
</dbReference>
<feature type="domain" description="FMN hydroxy acid dehydrogenase" evidence="8">
    <location>
        <begin position="1"/>
        <end position="384"/>
    </location>
</feature>
<evidence type="ECO:0000256" key="1">
    <source>
        <dbReference type="ARBA" id="ARBA00001917"/>
    </source>
</evidence>
<dbReference type="InterPro" id="IPR008259">
    <property type="entry name" value="FMN_hydac_DH_AS"/>
</dbReference>
<feature type="binding site" evidence="7">
    <location>
        <position position="131"/>
    </location>
    <ligand>
        <name>glyoxylate</name>
        <dbReference type="ChEBI" id="CHEBI:36655"/>
    </ligand>
</feature>
<feature type="binding site" evidence="7">
    <location>
        <position position="109"/>
    </location>
    <ligand>
        <name>FMN</name>
        <dbReference type="ChEBI" id="CHEBI:58210"/>
    </ligand>
</feature>
<dbReference type="Pfam" id="PF01070">
    <property type="entry name" value="FMN_dh"/>
    <property type="match status" value="1"/>
</dbReference>
<dbReference type="InterPro" id="IPR013785">
    <property type="entry name" value="Aldolase_TIM"/>
</dbReference>
<dbReference type="InterPro" id="IPR012133">
    <property type="entry name" value="Alpha-hydoxy_acid_DH_FMN"/>
</dbReference>
<evidence type="ECO:0000256" key="5">
    <source>
        <dbReference type="ARBA" id="ARBA00024042"/>
    </source>
</evidence>
<evidence type="ECO:0000313" key="10">
    <source>
        <dbReference type="Proteomes" id="UP000292445"/>
    </source>
</evidence>
<feature type="binding site" evidence="7">
    <location>
        <position position="278"/>
    </location>
    <ligand>
        <name>FMN</name>
        <dbReference type="ChEBI" id="CHEBI:58210"/>
    </ligand>
</feature>
<feature type="binding site" evidence="7">
    <location>
        <begin position="310"/>
        <end position="314"/>
    </location>
    <ligand>
        <name>FMN</name>
        <dbReference type="ChEBI" id="CHEBI:58210"/>
    </ligand>
</feature>
<evidence type="ECO:0000256" key="4">
    <source>
        <dbReference type="ARBA" id="ARBA00023002"/>
    </source>
</evidence>
<evidence type="ECO:0000313" key="9">
    <source>
        <dbReference type="EMBL" id="RZS86021.1"/>
    </source>
</evidence>
<sequence>MTLASILSTGDLEQAARRRLPPSVYGYVSGGSETECALRGNRQAFDAWRFVPRFLVDVSRRSQARSLFGTQYAAPFGIAPMGVAGICGFDGDLAMARAAAEARVPFVLSGASTTPMERVLEQAPGSWFQAYVPSNRELIGALLQRAERAGVTVLVVTVDVPIASTREVELRNGFSLPLRLTPRLVAGGLVRPRWLARTFLRTLLRQGIPRFENFSAVRGNRIITAATGDHRAGRAALSWDDLAWVRERWRGRLVIKGLLHPEDAGRAQAIGADGLIVSNHGGRQLDSALAPLDALPAIAAAAPRLAIMVDSGFRRGTDILKALALGADFVFIGRPFMYGLAVGGQAGVAHVLALLKREIDVDLALLGCADIEDLDRRYLVRPGPPSAFRTHSGDCSCSCSTPAI</sequence>
<keyword evidence="4" id="KW-0560">Oxidoreductase</keyword>
<feature type="binding site" evidence="7">
    <location>
        <begin position="333"/>
        <end position="334"/>
    </location>
    <ligand>
        <name>FMN</name>
        <dbReference type="ChEBI" id="CHEBI:58210"/>
    </ligand>
</feature>
<dbReference type="FunFam" id="3.20.20.70:FF:000029">
    <property type="entry name" value="L-lactate dehydrogenase"/>
    <property type="match status" value="1"/>
</dbReference>
<feature type="active site" description="Proton acceptor" evidence="6">
    <location>
        <position position="280"/>
    </location>
</feature>
<feature type="binding site" evidence="7">
    <location>
        <position position="166"/>
    </location>
    <ligand>
        <name>glyoxylate</name>
        <dbReference type="ChEBI" id="CHEBI:36655"/>
    </ligand>
</feature>
<evidence type="ECO:0000256" key="6">
    <source>
        <dbReference type="PIRSR" id="PIRSR000138-1"/>
    </source>
</evidence>
<feature type="binding site" evidence="7">
    <location>
        <position position="27"/>
    </location>
    <ligand>
        <name>glyoxylate</name>
        <dbReference type="ChEBI" id="CHEBI:36655"/>
    </ligand>
</feature>
<dbReference type="InterPro" id="IPR000262">
    <property type="entry name" value="FMN-dep_DH"/>
</dbReference>
<protein>
    <submittedName>
        <fullName evidence="9">L-lactate dehydrogenase (Cytochrome)</fullName>
    </submittedName>
</protein>
<dbReference type="OrthoDB" id="8717062at2"/>
<keyword evidence="2 7" id="KW-0285">Flavoprotein</keyword>
<dbReference type="GO" id="GO:0010181">
    <property type="term" value="F:FMN binding"/>
    <property type="evidence" value="ECO:0007669"/>
    <property type="project" value="InterPro"/>
</dbReference>
<organism evidence="9 10">
    <name type="scientific">Pigmentiphaga kullae</name>
    <dbReference type="NCBI Taxonomy" id="151784"/>
    <lineage>
        <taxon>Bacteria</taxon>
        <taxon>Pseudomonadati</taxon>
        <taxon>Pseudomonadota</taxon>
        <taxon>Betaproteobacteria</taxon>
        <taxon>Burkholderiales</taxon>
        <taxon>Alcaligenaceae</taxon>
        <taxon>Pigmentiphaga</taxon>
    </lineage>
</organism>
<proteinExistence type="inferred from homology"/>
<comment type="cofactor">
    <cofactor evidence="1">
        <name>FMN</name>
        <dbReference type="ChEBI" id="CHEBI:58210"/>
    </cofactor>
</comment>
<feature type="binding site" evidence="7">
    <location>
        <position position="256"/>
    </location>
    <ligand>
        <name>FMN</name>
        <dbReference type="ChEBI" id="CHEBI:58210"/>
    </ligand>
</feature>
<dbReference type="PANTHER" id="PTHR10578:SF143">
    <property type="entry name" value="FMN-DEPENDENT ALPHA-HYDROXY ACID DEHYDROGENASE PB1A11.03"/>
    <property type="match status" value="1"/>
</dbReference>
<feature type="binding site" evidence="7">
    <location>
        <position position="283"/>
    </location>
    <ligand>
        <name>glyoxylate</name>
        <dbReference type="ChEBI" id="CHEBI:36655"/>
    </ligand>
</feature>
<dbReference type="RefSeq" id="WP_130357150.1">
    <property type="nucleotide sequence ID" value="NZ_SGXC01000001.1"/>
</dbReference>
<evidence type="ECO:0000256" key="3">
    <source>
        <dbReference type="ARBA" id="ARBA00022643"/>
    </source>
</evidence>
<keyword evidence="10" id="KW-1185">Reference proteome</keyword>
<dbReference type="GO" id="GO:0016614">
    <property type="term" value="F:oxidoreductase activity, acting on CH-OH group of donors"/>
    <property type="evidence" value="ECO:0007669"/>
    <property type="project" value="UniProtKB-ARBA"/>
</dbReference>
<gene>
    <name evidence="9" type="ORF">EV675_2054</name>
</gene>
<dbReference type="PIRSF" id="PIRSF000138">
    <property type="entry name" value="Al-hdrx_acd_dh"/>
    <property type="match status" value="1"/>
</dbReference>
<reference evidence="9 10" key="1">
    <citation type="submission" date="2019-02" db="EMBL/GenBank/DDBJ databases">
        <title>Genomic Encyclopedia of Type Strains, Phase IV (KMG-IV): sequencing the most valuable type-strain genomes for metagenomic binning, comparative biology and taxonomic classification.</title>
        <authorList>
            <person name="Goeker M."/>
        </authorList>
    </citation>
    <scope>NUCLEOTIDE SEQUENCE [LARGE SCALE GENOMIC DNA]</scope>
    <source>
        <strain evidence="9 10">K24</strain>
    </source>
</reference>